<accession>A0ABV7WTX8</accession>
<evidence type="ECO:0000313" key="3">
    <source>
        <dbReference type="Proteomes" id="UP001595710"/>
    </source>
</evidence>
<sequence>MLSAIKQRLRLRFNRWIQTRLPEQSSVTLNQSRIFIVPTKQGLMLLVVSIGLLLLAINFEAPLNFALAFWLIAVLFVAVQLTYRNLSGVKLTALPGSLIEVGDSTIIPIQLESESKRPRGSLELIHPSWGVVHVHLDNGRGHCVLPVEAKARGPVKLPRFRIESRYPFGLVVAWSHIQLSGCGWAYPNGIEARRIVDSGQGSSEDDHLDDHLLIAGSEDFYQLQEYAPGDAIGRLHWPSFSKDLLVVKKFTNYQPADEWLDWSHYPHLSNEDKLKALAYLAERYEKEQRAFGLKLPHLELEVNQGFEQLQSVRQALAEFGYE</sequence>
<dbReference type="Proteomes" id="UP001595710">
    <property type="component" value="Unassembled WGS sequence"/>
</dbReference>
<dbReference type="RefSeq" id="WP_290281385.1">
    <property type="nucleotide sequence ID" value="NZ_JAUFQI010000001.1"/>
</dbReference>
<organism evidence="2 3">
    <name type="scientific">Reinekea marina</name>
    <dbReference type="NCBI Taxonomy" id="1310421"/>
    <lineage>
        <taxon>Bacteria</taxon>
        <taxon>Pseudomonadati</taxon>
        <taxon>Pseudomonadota</taxon>
        <taxon>Gammaproteobacteria</taxon>
        <taxon>Oceanospirillales</taxon>
        <taxon>Saccharospirillaceae</taxon>
        <taxon>Reinekea</taxon>
    </lineage>
</organism>
<name>A0ABV7WTX8_9GAMM</name>
<dbReference type="PANTHER" id="PTHR34351">
    <property type="entry name" value="SLR1927 PROTEIN-RELATED"/>
    <property type="match status" value="1"/>
</dbReference>
<keyword evidence="1" id="KW-0812">Transmembrane</keyword>
<evidence type="ECO:0000313" key="2">
    <source>
        <dbReference type="EMBL" id="MFC3702299.1"/>
    </source>
</evidence>
<keyword evidence="3" id="KW-1185">Reference proteome</keyword>
<protein>
    <submittedName>
        <fullName evidence="2">DUF58 domain-containing protein</fullName>
    </submittedName>
</protein>
<keyword evidence="1" id="KW-0472">Membrane</keyword>
<feature type="transmembrane region" description="Helical" evidence="1">
    <location>
        <begin position="42"/>
        <end position="59"/>
    </location>
</feature>
<comment type="caution">
    <text evidence="2">The sequence shown here is derived from an EMBL/GenBank/DDBJ whole genome shotgun (WGS) entry which is preliminary data.</text>
</comment>
<proteinExistence type="predicted"/>
<feature type="transmembrane region" description="Helical" evidence="1">
    <location>
        <begin position="65"/>
        <end position="83"/>
    </location>
</feature>
<reference evidence="3" key="1">
    <citation type="journal article" date="2019" name="Int. J. Syst. Evol. Microbiol.">
        <title>The Global Catalogue of Microorganisms (GCM) 10K type strain sequencing project: providing services to taxonomists for standard genome sequencing and annotation.</title>
        <authorList>
            <consortium name="The Broad Institute Genomics Platform"/>
            <consortium name="The Broad Institute Genome Sequencing Center for Infectious Disease"/>
            <person name="Wu L."/>
            <person name="Ma J."/>
        </authorList>
    </citation>
    <scope>NUCLEOTIDE SEQUENCE [LARGE SCALE GENOMIC DNA]</scope>
    <source>
        <strain evidence="3">CECT 8288</strain>
    </source>
</reference>
<gene>
    <name evidence="2" type="ORF">ACFOND_11670</name>
</gene>
<keyword evidence="1" id="KW-1133">Transmembrane helix</keyword>
<evidence type="ECO:0000256" key="1">
    <source>
        <dbReference type="SAM" id="Phobius"/>
    </source>
</evidence>
<dbReference type="PANTHER" id="PTHR34351:SF1">
    <property type="entry name" value="SLR1927 PROTEIN"/>
    <property type="match status" value="1"/>
</dbReference>
<dbReference type="EMBL" id="JBHRYN010000012">
    <property type="protein sequence ID" value="MFC3702299.1"/>
    <property type="molecule type" value="Genomic_DNA"/>
</dbReference>